<dbReference type="EMBL" id="JABXBU010002227">
    <property type="protein sequence ID" value="KAF8774053.1"/>
    <property type="molecule type" value="Genomic_DNA"/>
</dbReference>
<evidence type="ECO:0000259" key="4">
    <source>
        <dbReference type="Pfam" id="PF09398"/>
    </source>
</evidence>
<sequence>MYAEGETELRDLIIQNLETCGFLNKIKAELRAGVLLAFEEERNLRSKIPLFNKKFDEFVEKKDGKLVVSLVREFLEYFNLNFTISVFDPEIATSSPYLNRTDLCKELNLRNTEFDGPVISALLKNKPSFELEKVSQSLSSEKTTSFSASIHTSLETISEDSPVKEKNGFENLTSNDSISTSAFPSLKFDNSGKNMLSEENIKAKQKTSTSDTFRKSNSSIIEKLKNESSSLEMFDKEKTKISDVFTNEKSSSIFKEKESSLNLEDDSFFDDPIPSEKPSFLNLPSENPFTASSFKDNTQNKSNGSALLGTEKSTLSSLKDLPALTTKGKDWNFSSAELPKTLPSLDTKKLASSSEKFDNKEMKEDEKEDIVKKDPDLESTEESSDHQLNSDESIEEELEGDFSAGLDDLLNSSLSLGDDATSDQTVSQISVVDGVDHVEPVKN</sequence>
<dbReference type="Gene3D" id="1.20.960.40">
    <property type="match status" value="1"/>
</dbReference>
<feature type="compositionally biased region" description="Low complexity" evidence="3">
    <location>
        <begin position="403"/>
        <end position="419"/>
    </location>
</feature>
<keyword evidence="1" id="KW-0963">Cytoplasm</keyword>
<gene>
    <name evidence="5" type="ORF">HNY73_016649</name>
</gene>
<protein>
    <submittedName>
        <fullName evidence="5">FGFR1 oncogene partner like protein</fullName>
    </submittedName>
</protein>
<dbReference type="InterPro" id="IPR018993">
    <property type="entry name" value="FOP_dimerisation-dom_N"/>
</dbReference>
<dbReference type="GO" id="GO:0005813">
    <property type="term" value="C:centrosome"/>
    <property type="evidence" value="ECO:0007669"/>
    <property type="project" value="TreeGrafter"/>
</dbReference>
<reference evidence="5" key="1">
    <citation type="journal article" date="2020" name="bioRxiv">
        <title>Chromosome-level reference genome of the European wasp spider Argiope bruennichi: a resource for studies on range expansion and evolutionary adaptation.</title>
        <authorList>
            <person name="Sheffer M.M."/>
            <person name="Hoppe A."/>
            <person name="Krehenwinkel H."/>
            <person name="Uhl G."/>
            <person name="Kuss A.W."/>
            <person name="Jensen L."/>
            <person name="Jensen C."/>
            <person name="Gillespie R.G."/>
            <person name="Hoff K.J."/>
            <person name="Prost S."/>
        </authorList>
    </citation>
    <scope>NUCLEOTIDE SEQUENCE</scope>
</reference>
<dbReference type="AlphaFoldDB" id="A0A8T0EJ57"/>
<feature type="compositionally biased region" description="Polar residues" evidence="3">
    <location>
        <begin position="282"/>
        <end position="312"/>
    </location>
</feature>
<feature type="compositionally biased region" description="Basic and acidic residues" evidence="3">
    <location>
        <begin position="355"/>
        <end position="376"/>
    </location>
</feature>
<feature type="domain" description="FGFR1 oncogene partner (FOP) N-terminal dimerisation" evidence="4">
    <location>
        <begin position="47"/>
        <end position="113"/>
    </location>
</feature>
<accession>A0A8T0EJ57</accession>
<dbReference type="PANTHER" id="PTHR15431:SF9">
    <property type="entry name" value="CENTROSOMAL PROTEIN 43"/>
    <property type="match status" value="1"/>
</dbReference>
<dbReference type="PANTHER" id="PTHR15431">
    <property type="entry name" value="FGFR1 ONCOGENE PARTNER/LISH DOMAIN-CONTAINING PROTEIN"/>
    <property type="match status" value="1"/>
</dbReference>
<comment type="caution">
    <text evidence="5">The sequence shown here is derived from an EMBL/GenBank/DDBJ whole genome shotgun (WGS) entry which is preliminary data.</text>
</comment>
<dbReference type="Proteomes" id="UP000807504">
    <property type="component" value="Unassembled WGS sequence"/>
</dbReference>
<proteinExistence type="predicted"/>
<dbReference type="GO" id="GO:0034453">
    <property type="term" value="P:microtubule anchoring"/>
    <property type="evidence" value="ECO:0007669"/>
    <property type="project" value="InterPro"/>
</dbReference>
<reference evidence="5" key="2">
    <citation type="submission" date="2020-06" db="EMBL/GenBank/DDBJ databases">
        <authorList>
            <person name="Sheffer M."/>
        </authorList>
    </citation>
    <scope>NUCLEOTIDE SEQUENCE</scope>
</reference>
<feature type="region of interest" description="Disordered" evidence="3">
    <location>
        <begin position="274"/>
        <end position="312"/>
    </location>
</feature>
<evidence type="ECO:0000313" key="5">
    <source>
        <dbReference type="EMBL" id="KAF8774053.1"/>
    </source>
</evidence>
<keyword evidence="6" id="KW-1185">Reference proteome</keyword>
<name>A0A8T0EJ57_ARGBR</name>
<organism evidence="5 6">
    <name type="scientific">Argiope bruennichi</name>
    <name type="common">Wasp spider</name>
    <name type="synonym">Aranea bruennichi</name>
    <dbReference type="NCBI Taxonomy" id="94029"/>
    <lineage>
        <taxon>Eukaryota</taxon>
        <taxon>Metazoa</taxon>
        <taxon>Ecdysozoa</taxon>
        <taxon>Arthropoda</taxon>
        <taxon>Chelicerata</taxon>
        <taxon>Arachnida</taxon>
        <taxon>Araneae</taxon>
        <taxon>Araneomorphae</taxon>
        <taxon>Entelegynae</taxon>
        <taxon>Araneoidea</taxon>
        <taxon>Araneidae</taxon>
        <taxon>Argiope</taxon>
    </lineage>
</organism>
<evidence type="ECO:0000256" key="3">
    <source>
        <dbReference type="SAM" id="MobiDB-lite"/>
    </source>
</evidence>
<dbReference type="Pfam" id="PF09398">
    <property type="entry name" value="FOP_dimer"/>
    <property type="match status" value="1"/>
</dbReference>
<feature type="region of interest" description="Disordered" evidence="3">
    <location>
        <begin position="330"/>
        <end position="428"/>
    </location>
</feature>
<evidence type="ECO:0000256" key="1">
    <source>
        <dbReference type="ARBA" id="ARBA00022490"/>
    </source>
</evidence>
<keyword evidence="2" id="KW-0206">Cytoskeleton</keyword>
<evidence type="ECO:0000256" key="2">
    <source>
        <dbReference type="ARBA" id="ARBA00023212"/>
    </source>
</evidence>
<evidence type="ECO:0000313" key="6">
    <source>
        <dbReference type="Proteomes" id="UP000807504"/>
    </source>
</evidence>